<feature type="transmembrane region" description="Helical" evidence="2">
    <location>
        <begin position="185"/>
        <end position="204"/>
    </location>
</feature>
<protein>
    <submittedName>
        <fullName evidence="3">Stage II sporulation protein M</fullName>
    </submittedName>
</protein>
<keyword evidence="2" id="KW-0472">Membrane</keyword>
<evidence type="ECO:0000313" key="4">
    <source>
        <dbReference type="Proteomes" id="UP001139353"/>
    </source>
</evidence>
<accession>A0A9X2C246</accession>
<proteinExistence type="predicted"/>
<dbReference type="EMBL" id="JAJLJH010000008">
    <property type="protein sequence ID" value="MCK9688276.1"/>
    <property type="molecule type" value="Genomic_DNA"/>
</dbReference>
<dbReference type="InterPro" id="IPR002798">
    <property type="entry name" value="SpoIIM-like"/>
</dbReference>
<evidence type="ECO:0000313" key="3">
    <source>
        <dbReference type="EMBL" id="MCK9688276.1"/>
    </source>
</evidence>
<dbReference type="PANTHER" id="PTHR35337">
    <property type="entry name" value="SLR1478 PROTEIN"/>
    <property type="match status" value="1"/>
</dbReference>
<gene>
    <name evidence="3" type="ORF">LPC04_21425</name>
</gene>
<keyword evidence="2" id="KW-0812">Transmembrane</keyword>
<sequence length="345" mass="37702">MSMTPRQFESRYEPSWVELERGLAALDSGKGGEKKPRKLKAGEFPTDSTPPPTAARVAQLYRQCCEHLALARERAYPPHLVDRLEALTARAHQRIYRRHDFGLGALRDLVLYDAPAAVRALRWHLLVVVLVFVLPILVVGVATWVDPHFVLTVVDAQQVRMFDGMYGEQAGEHLGRTSGDDWQMFGFYIMHNVGISFQCFAAGLMLGIGSLVMVGYNGLLFGAIAGFLVTRGDSERFFSFVVTHSAFELTAIVLSGAAGLKLGHAVLAPGRLTRTQALMRAARETSPVVFCFFVMLIIAAALEAFWSSAGWIAPGVKYAVGGCCWALVFAYLGLQGRGHAGGDAR</sequence>
<feature type="transmembrane region" description="Helical" evidence="2">
    <location>
        <begin position="249"/>
        <end position="267"/>
    </location>
</feature>
<comment type="caution">
    <text evidence="3">The sequence shown here is derived from an EMBL/GenBank/DDBJ whole genome shotgun (WGS) entry which is preliminary data.</text>
</comment>
<dbReference type="Proteomes" id="UP001139353">
    <property type="component" value="Unassembled WGS sequence"/>
</dbReference>
<feature type="transmembrane region" description="Helical" evidence="2">
    <location>
        <begin position="125"/>
        <end position="145"/>
    </location>
</feature>
<feature type="transmembrane region" description="Helical" evidence="2">
    <location>
        <begin position="315"/>
        <end position="334"/>
    </location>
</feature>
<feature type="region of interest" description="Disordered" evidence="1">
    <location>
        <begin position="27"/>
        <end position="51"/>
    </location>
</feature>
<organism evidence="3 4">
    <name type="scientific">Scleromatobacter humisilvae</name>
    <dbReference type="NCBI Taxonomy" id="2897159"/>
    <lineage>
        <taxon>Bacteria</taxon>
        <taxon>Pseudomonadati</taxon>
        <taxon>Pseudomonadota</taxon>
        <taxon>Betaproteobacteria</taxon>
        <taxon>Burkholderiales</taxon>
        <taxon>Sphaerotilaceae</taxon>
        <taxon>Scleromatobacter</taxon>
    </lineage>
</organism>
<name>A0A9X2C246_9BURK</name>
<keyword evidence="2" id="KW-1133">Transmembrane helix</keyword>
<dbReference type="Pfam" id="PF01944">
    <property type="entry name" value="SpoIIM"/>
    <property type="match status" value="1"/>
</dbReference>
<feature type="transmembrane region" description="Helical" evidence="2">
    <location>
        <begin position="211"/>
        <end position="229"/>
    </location>
</feature>
<dbReference type="PANTHER" id="PTHR35337:SF1">
    <property type="entry name" value="SLR1478 PROTEIN"/>
    <property type="match status" value="1"/>
</dbReference>
<reference evidence="3" key="1">
    <citation type="submission" date="2021-11" db="EMBL/GenBank/DDBJ databases">
        <title>BS-T2-15 a new species belonging to the Comamonadaceae family isolated from the soil of a French oak forest.</title>
        <authorList>
            <person name="Mieszkin S."/>
            <person name="Alain K."/>
        </authorList>
    </citation>
    <scope>NUCLEOTIDE SEQUENCE</scope>
    <source>
        <strain evidence="3">BS-T2-15</strain>
    </source>
</reference>
<dbReference type="AlphaFoldDB" id="A0A9X2C246"/>
<feature type="transmembrane region" description="Helical" evidence="2">
    <location>
        <begin position="288"/>
        <end position="309"/>
    </location>
</feature>
<dbReference type="RefSeq" id="WP_275684324.1">
    <property type="nucleotide sequence ID" value="NZ_JAJLJH010000008.1"/>
</dbReference>
<keyword evidence="4" id="KW-1185">Reference proteome</keyword>
<evidence type="ECO:0000256" key="1">
    <source>
        <dbReference type="SAM" id="MobiDB-lite"/>
    </source>
</evidence>
<evidence type="ECO:0000256" key="2">
    <source>
        <dbReference type="SAM" id="Phobius"/>
    </source>
</evidence>